<protein>
    <submittedName>
        <fullName evidence="1">Uncharacterized protein</fullName>
    </submittedName>
</protein>
<proteinExistence type="predicted"/>
<organism evidence="1 2">
    <name type="scientific">Tritrichomonas musculus</name>
    <dbReference type="NCBI Taxonomy" id="1915356"/>
    <lineage>
        <taxon>Eukaryota</taxon>
        <taxon>Metamonada</taxon>
        <taxon>Parabasalia</taxon>
        <taxon>Tritrichomonadida</taxon>
        <taxon>Tritrichomonadidae</taxon>
        <taxon>Tritrichomonas</taxon>
    </lineage>
</organism>
<comment type="caution">
    <text evidence="1">The sequence shown here is derived from an EMBL/GenBank/DDBJ whole genome shotgun (WGS) entry which is preliminary data.</text>
</comment>
<evidence type="ECO:0000313" key="1">
    <source>
        <dbReference type="EMBL" id="KAK8897926.1"/>
    </source>
</evidence>
<keyword evidence="2" id="KW-1185">Reference proteome</keyword>
<dbReference type="EMBL" id="JAPFFF010000001">
    <property type="protein sequence ID" value="KAK8897926.1"/>
    <property type="molecule type" value="Genomic_DNA"/>
</dbReference>
<name>A0ABR2L3I5_9EUKA</name>
<reference evidence="1 2" key="1">
    <citation type="submission" date="2024-04" db="EMBL/GenBank/DDBJ databases">
        <title>Tritrichomonas musculus Genome.</title>
        <authorList>
            <person name="Alves-Ferreira E."/>
            <person name="Grigg M."/>
            <person name="Lorenzi H."/>
            <person name="Galac M."/>
        </authorList>
    </citation>
    <scope>NUCLEOTIDE SEQUENCE [LARGE SCALE GENOMIC DNA]</scope>
    <source>
        <strain evidence="1 2">EAF2021</strain>
    </source>
</reference>
<accession>A0ABR2L3I5</accession>
<dbReference type="Proteomes" id="UP001470230">
    <property type="component" value="Unassembled WGS sequence"/>
</dbReference>
<sequence length="142" mass="16662">MLVPKIQHKQKTDIYDLLNNTDEEIDNDTIPFNGIKFPRIPKEKLFATDDFNEIKHEEQLKVNPNSNIHKVNKNSRVFIRIDINDVYLNDESIMSCYKTHIRVLLNVDHPTINPLYGVIKTASRIFYTEDPKDIYDTFPQGN</sequence>
<gene>
    <name evidence="1" type="ORF">M9Y10_000159</name>
</gene>
<evidence type="ECO:0000313" key="2">
    <source>
        <dbReference type="Proteomes" id="UP001470230"/>
    </source>
</evidence>